<dbReference type="GO" id="GO:0061630">
    <property type="term" value="F:ubiquitin protein ligase activity"/>
    <property type="evidence" value="ECO:0007669"/>
    <property type="project" value="UniProtKB-EC"/>
</dbReference>
<dbReference type="OrthoDB" id="21204at2759"/>
<evidence type="ECO:0000313" key="14">
    <source>
        <dbReference type="Proteomes" id="UP000197138"/>
    </source>
</evidence>
<evidence type="ECO:0000256" key="5">
    <source>
        <dbReference type="ARBA" id="ARBA00022771"/>
    </source>
</evidence>
<protein>
    <recommendedName>
        <fullName evidence="2">RING-type E3 ubiquitin transferase</fullName>
        <ecNumber evidence="2">2.3.2.27</ecNumber>
    </recommendedName>
</protein>
<feature type="region of interest" description="Disordered" evidence="9">
    <location>
        <begin position="221"/>
        <end position="293"/>
    </location>
</feature>
<keyword evidence="10" id="KW-0812">Transmembrane</keyword>
<dbReference type="Gene3D" id="3.30.40.10">
    <property type="entry name" value="Zinc/RING finger domain, C3HC4 (zinc finger)"/>
    <property type="match status" value="1"/>
</dbReference>
<evidence type="ECO:0000256" key="6">
    <source>
        <dbReference type="ARBA" id="ARBA00022786"/>
    </source>
</evidence>
<evidence type="ECO:0000256" key="8">
    <source>
        <dbReference type="PROSITE-ProRule" id="PRU00175"/>
    </source>
</evidence>
<dbReference type="PANTHER" id="PTHR15710">
    <property type="entry name" value="E3 UBIQUITIN-PROTEIN LIGASE PRAJA"/>
    <property type="match status" value="1"/>
</dbReference>
<feature type="compositionally biased region" description="Polar residues" evidence="9">
    <location>
        <begin position="494"/>
        <end position="503"/>
    </location>
</feature>
<gene>
    <name evidence="12" type="ORF">CDL15_Pgr007627</name>
    <name evidence="13" type="ORF">CRG98_038526</name>
</gene>
<feature type="compositionally biased region" description="Low complexity" evidence="9">
    <location>
        <begin position="142"/>
        <end position="152"/>
    </location>
</feature>
<dbReference type="EMBL" id="MTKT01002214">
    <property type="protein sequence ID" value="OWM81589.1"/>
    <property type="molecule type" value="Genomic_DNA"/>
</dbReference>
<dbReference type="GeneID" id="116200775"/>
<keyword evidence="3" id="KW-0808">Transferase</keyword>
<feature type="region of interest" description="Disordered" evidence="9">
    <location>
        <begin position="464"/>
        <end position="503"/>
    </location>
</feature>
<evidence type="ECO:0000313" key="15">
    <source>
        <dbReference type="Proteomes" id="UP000233551"/>
    </source>
</evidence>
<dbReference type="FunFam" id="3.30.40.10:FF:000022">
    <property type="entry name" value="E3 ubiquitin-protein ligase RING1-like"/>
    <property type="match status" value="1"/>
</dbReference>
<dbReference type="PANTHER" id="PTHR15710:SF242">
    <property type="entry name" value="OS06G0633500 PROTEIN"/>
    <property type="match status" value="1"/>
</dbReference>
<dbReference type="STRING" id="22663.A0A218XA66"/>
<feature type="region of interest" description="Disordered" evidence="9">
    <location>
        <begin position="72"/>
        <end position="98"/>
    </location>
</feature>
<feature type="domain" description="RING-type" evidence="11">
    <location>
        <begin position="391"/>
        <end position="432"/>
    </location>
</feature>
<evidence type="ECO:0000313" key="13">
    <source>
        <dbReference type="EMBL" id="PKI40998.1"/>
    </source>
</evidence>
<evidence type="ECO:0000256" key="2">
    <source>
        <dbReference type="ARBA" id="ARBA00012483"/>
    </source>
</evidence>
<dbReference type="Proteomes" id="UP000233551">
    <property type="component" value="Unassembled WGS sequence"/>
</dbReference>
<proteinExistence type="predicted"/>
<dbReference type="GO" id="GO:0008270">
    <property type="term" value="F:zinc ion binding"/>
    <property type="evidence" value="ECO:0007669"/>
    <property type="project" value="UniProtKB-KW"/>
</dbReference>
<reference evidence="13 15" key="3">
    <citation type="submission" date="2017-11" db="EMBL/GenBank/DDBJ databases">
        <title>De-novo sequencing of pomegranate (Punica granatum L.) genome.</title>
        <authorList>
            <person name="Akparov Z."/>
            <person name="Amiraslanov A."/>
            <person name="Hajiyeva S."/>
            <person name="Abbasov M."/>
            <person name="Kaur K."/>
            <person name="Hamwieh A."/>
            <person name="Solovyev V."/>
            <person name="Salamov A."/>
            <person name="Braich B."/>
            <person name="Kosarev P."/>
            <person name="Mahmoud A."/>
            <person name="Hajiyev E."/>
            <person name="Babayeva S."/>
            <person name="Izzatullayeva V."/>
            <person name="Mammadov A."/>
            <person name="Mammadov A."/>
            <person name="Sharifova S."/>
            <person name="Ojaghi J."/>
            <person name="Eynullazada K."/>
            <person name="Bayramov B."/>
            <person name="Abdulazimova A."/>
            <person name="Shahmuradov I."/>
        </authorList>
    </citation>
    <scope>NUCLEOTIDE SEQUENCE [LARGE SCALE GENOMIC DNA]</scope>
    <source>
        <strain evidence="13">AG2017</strain>
        <strain evidence="15">cv. AG2017</strain>
        <tissue evidence="13">Leaf</tissue>
    </source>
</reference>
<dbReference type="InterPro" id="IPR001841">
    <property type="entry name" value="Znf_RING"/>
</dbReference>
<evidence type="ECO:0000259" key="11">
    <source>
        <dbReference type="PROSITE" id="PS50089"/>
    </source>
</evidence>
<feature type="compositionally biased region" description="Basic residues" evidence="9">
    <location>
        <begin position="79"/>
        <end position="92"/>
    </location>
</feature>
<evidence type="ECO:0000256" key="4">
    <source>
        <dbReference type="ARBA" id="ARBA00022723"/>
    </source>
</evidence>
<keyword evidence="15" id="KW-1185">Reference proteome</keyword>
<evidence type="ECO:0000256" key="10">
    <source>
        <dbReference type="SAM" id="Phobius"/>
    </source>
</evidence>
<feature type="transmembrane region" description="Helical" evidence="10">
    <location>
        <begin position="510"/>
        <end position="530"/>
    </location>
</feature>
<dbReference type="EC" id="2.3.2.27" evidence="2"/>
<keyword evidence="6" id="KW-0833">Ubl conjugation pathway</keyword>
<dbReference type="GO" id="GO:0005737">
    <property type="term" value="C:cytoplasm"/>
    <property type="evidence" value="ECO:0007669"/>
    <property type="project" value="TreeGrafter"/>
</dbReference>
<dbReference type="Proteomes" id="UP000197138">
    <property type="component" value="Unassembled WGS sequence"/>
</dbReference>
<feature type="compositionally biased region" description="Acidic residues" evidence="9">
    <location>
        <begin position="249"/>
        <end position="274"/>
    </location>
</feature>
<feature type="region of interest" description="Disordered" evidence="9">
    <location>
        <begin position="134"/>
        <end position="154"/>
    </location>
</feature>
<dbReference type="InterPro" id="IPR013083">
    <property type="entry name" value="Znf_RING/FYVE/PHD"/>
</dbReference>
<reference evidence="12" key="2">
    <citation type="submission" date="2017-06" db="EMBL/GenBank/DDBJ databases">
        <title>The pomegranate genome and the genomics of punicalagin biosynthesis.</title>
        <authorList>
            <person name="Xu C."/>
        </authorList>
    </citation>
    <scope>NUCLEOTIDE SEQUENCE [LARGE SCALE GENOMIC DNA]</scope>
    <source>
        <tissue evidence="12">Fresh leaf</tissue>
    </source>
</reference>
<accession>A0A218XA66</accession>
<reference evidence="14" key="1">
    <citation type="journal article" date="2017" name="Plant J.">
        <title>The pomegranate (Punica granatum L.) genome and the genomics of punicalagin biosynthesis.</title>
        <authorList>
            <person name="Qin G."/>
            <person name="Xu C."/>
            <person name="Ming R."/>
            <person name="Tang H."/>
            <person name="Guyot R."/>
            <person name="Kramer E.M."/>
            <person name="Hu Y."/>
            <person name="Yi X."/>
            <person name="Qi Y."/>
            <person name="Xu X."/>
            <person name="Gao Z."/>
            <person name="Pan H."/>
            <person name="Jian J."/>
            <person name="Tian Y."/>
            <person name="Yue Z."/>
            <person name="Xu Y."/>
        </authorList>
    </citation>
    <scope>NUCLEOTIDE SEQUENCE [LARGE SCALE GENOMIC DNA]</scope>
    <source>
        <strain evidence="14">cv. Dabenzi</strain>
    </source>
</reference>
<dbReference type="Pfam" id="PF13639">
    <property type="entry name" value="zf-RING_2"/>
    <property type="match status" value="1"/>
</dbReference>
<sequence>MEDGSQMPEEQSPSVVHGHGLVDSFATTANSVQPAACALCCRDFSPDNPVTGDCELCGDCKFLCLENLENPTNGSPQRRISRQRRRSGRRTSRYSSSESIEDLFSQRFSQMISMMRQNHAASYEHEEQYIDGDTSIRSWQQTSSRSTPSGSRRWYRMLSDTESDGFDNMDSLYGESESNLSFSHYRTFNGESDAVSMSTYNGGDSDASVDEQSFLETDILARPNGESDLDSDTDIDPMNAGLSQWDLDNHEEDEGEGEEDGQGEWEETDAEEDPSLERGGHLGNSPSSAQTDRSELIVFPDFEGAIRLTFRGRTRDNARTIISNMVDLGLPSYDGNSGDYLDARGFEELLEHLAENDTSRRGAPPVSVSCINSLPLVTISEEHVKHDSISCAICKDALAVGDKANQLPCLHLYHPSCILPWLSSRNSCPLCRYELPTDDKDYEESKQANIRRMRNVEENRLQRAVEESSYNEVEITEEQEPSPSDIEPADVSAGDSSANGSQAEGSRRRWFHLAATPILGLVGMALVLWLGKPLIQRGQAANPLNIFEAGQSRGNFLDASPTPRENRSRRWWSFF</sequence>
<keyword evidence="4" id="KW-0479">Metal-binding</keyword>
<dbReference type="AlphaFoldDB" id="A0A218XA66"/>
<dbReference type="SMART" id="SM00184">
    <property type="entry name" value="RING"/>
    <property type="match status" value="1"/>
</dbReference>
<keyword evidence="10" id="KW-0472">Membrane</keyword>
<dbReference type="PROSITE" id="PS50089">
    <property type="entry name" value="ZF_RING_2"/>
    <property type="match status" value="1"/>
</dbReference>
<organism evidence="12 14">
    <name type="scientific">Punica granatum</name>
    <name type="common">Pomegranate</name>
    <dbReference type="NCBI Taxonomy" id="22663"/>
    <lineage>
        <taxon>Eukaryota</taxon>
        <taxon>Viridiplantae</taxon>
        <taxon>Streptophyta</taxon>
        <taxon>Embryophyta</taxon>
        <taxon>Tracheophyta</taxon>
        <taxon>Spermatophyta</taxon>
        <taxon>Magnoliopsida</taxon>
        <taxon>eudicotyledons</taxon>
        <taxon>Gunneridae</taxon>
        <taxon>Pentapetalae</taxon>
        <taxon>rosids</taxon>
        <taxon>malvids</taxon>
        <taxon>Myrtales</taxon>
        <taxon>Lythraceae</taxon>
        <taxon>Punica</taxon>
    </lineage>
</organism>
<dbReference type="EMBL" id="PGOL01003458">
    <property type="protein sequence ID" value="PKI40998.1"/>
    <property type="molecule type" value="Genomic_DNA"/>
</dbReference>
<keyword evidence="5 8" id="KW-0863">Zinc-finger</keyword>
<comment type="caution">
    <text evidence="12">The sequence shown here is derived from an EMBL/GenBank/DDBJ whole genome shotgun (WGS) entry which is preliminary data.</text>
</comment>
<evidence type="ECO:0000256" key="3">
    <source>
        <dbReference type="ARBA" id="ARBA00022679"/>
    </source>
</evidence>
<keyword evidence="10" id="KW-1133">Transmembrane helix</keyword>
<comment type="catalytic activity">
    <reaction evidence="1">
        <text>S-ubiquitinyl-[E2 ubiquitin-conjugating enzyme]-L-cysteine + [acceptor protein]-L-lysine = [E2 ubiquitin-conjugating enzyme]-L-cysteine + N(6)-ubiquitinyl-[acceptor protein]-L-lysine.</text>
        <dbReference type="EC" id="2.3.2.27"/>
    </reaction>
</comment>
<evidence type="ECO:0000313" key="12">
    <source>
        <dbReference type="EMBL" id="OWM81589.1"/>
    </source>
</evidence>
<keyword evidence="7" id="KW-0862">Zinc</keyword>
<name>A0A218XA66_PUNGR</name>
<evidence type="ECO:0000256" key="1">
    <source>
        <dbReference type="ARBA" id="ARBA00000900"/>
    </source>
</evidence>
<evidence type="ECO:0000256" key="9">
    <source>
        <dbReference type="SAM" id="MobiDB-lite"/>
    </source>
</evidence>
<dbReference type="GO" id="GO:0016567">
    <property type="term" value="P:protein ubiquitination"/>
    <property type="evidence" value="ECO:0007669"/>
    <property type="project" value="TreeGrafter"/>
</dbReference>
<dbReference type="SUPFAM" id="SSF57850">
    <property type="entry name" value="RING/U-box"/>
    <property type="match status" value="1"/>
</dbReference>
<evidence type="ECO:0000256" key="7">
    <source>
        <dbReference type="ARBA" id="ARBA00022833"/>
    </source>
</evidence>